<accession>A0A1M6Z4H7</accession>
<dbReference type="Proteomes" id="UP000184130">
    <property type="component" value="Unassembled WGS sequence"/>
</dbReference>
<evidence type="ECO:0000313" key="2">
    <source>
        <dbReference type="Proteomes" id="UP000184130"/>
    </source>
</evidence>
<gene>
    <name evidence="1" type="ORF">SAMN05216463_13910</name>
</gene>
<name>A0A1M6Z4H7_XYLRU</name>
<dbReference type="RefSeq" id="WP_139261726.1">
    <property type="nucleotide sequence ID" value="NZ_FRBD01000039.1"/>
</dbReference>
<evidence type="ECO:0000313" key="1">
    <source>
        <dbReference type="EMBL" id="SHL25249.1"/>
    </source>
</evidence>
<dbReference type="OrthoDB" id="1067458at2"/>
<reference evidence="1 2" key="1">
    <citation type="submission" date="2016-11" db="EMBL/GenBank/DDBJ databases">
        <authorList>
            <person name="Jaros S."/>
            <person name="Januszkiewicz K."/>
            <person name="Wedrychowicz H."/>
        </authorList>
    </citation>
    <scope>NUCLEOTIDE SEQUENCE [LARGE SCALE GENOMIC DNA]</scope>
    <source>
        <strain evidence="1 2">KHT3</strain>
    </source>
</reference>
<proteinExistence type="predicted"/>
<protein>
    <submittedName>
        <fullName evidence="1">Uncharacterized protein</fullName>
    </submittedName>
</protein>
<organism evidence="1 2">
    <name type="scientific">Xylanibacter ruminicola</name>
    <name type="common">Prevotella ruminicola</name>
    <dbReference type="NCBI Taxonomy" id="839"/>
    <lineage>
        <taxon>Bacteria</taxon>
        <taxon>Pseudomonadati</taxon>
        <taxon>Bacteroidota</taxon>
        <taxon>Bacteroidia</taxon>
        <taxon>Bacteroidales</taxon>
        <taxon>Prevotellaceae</taxon>
        <taxon>Xylanibacter</taxon>
    </lineage>
</organism>
<sequence>MKRLYSLTIPYLLLISMGINVVGCGKHLNPNELPHFDIDGNYTEKVATFTSKAPSEIKFYVEVSGSMNGFFRSNKPTQFKKDVWSVFSDFASITEGVNIFAKQGDSPIKIGLNDFRTKMNAGAFVSSASTDVPDMLKRILGDIDCSKSEVGMLVSDMKYDPVGNAAISVLLQQYTSDIRNMMANSHKALCLIVAKSEFLDKKGSVVCEESPYYYLIIGNPENVVWMRNFVCTLLNQDKHFVDYIEWGVDYKSPKIKIEDPDYLSVENAKALSGFDEDCDIVLNVDITDYPWMYENPDSLIKYLSIKSEEDLGVNKLTKKDISYDIKKDDGKQLKRTAFANIKLHLSDMYDTADVLNISLNTPEVIFPNNDFAMFLGAVTPNDVSRTYSMEQFLTGCYVSMERFRDKKAVHILISKN</sequence>
<dbReference type="AlphaFoldDB" id="A0A1M6Z4H7"/>
<dbReference type="EMBL" id="FRBD01000039">
    <property type="protein sequence ID" value="SHL25249.1"/>
    <property type="molecule type" value="Genomic_DNA"/>
</dbReference>